<keyword evidence="2 8" id="KW-0964">Secreted</keyword>
<dbReference type="PROSITE" id="PS00118">
    <property type="entry name" value="PA2_HIS"/>
    <property type="match status" value="2"/>
</dbReference>
<feature type="chain" id="PRO_5028510920" description="Phospholipase A2" evidence="8">
    <location>
        <begin position="19"/>
        <end position="328"/>
    </location>
</feature>
<evidence type="ECO:0000256" key="1">
    <source>
        <dbReference type="ARBA" id="ARBA00004613"/>
    </source>
</evidence>
<dbReference type="GO" id="GO:0005576">
    <property type="term" value="C:extracellular region"/>
    <property type="evidence" value="ECO:0007669"/>
    <property type="project" value="UniProtKB-SubCell"/>
</dbReference>
<dbReference type="GO" id="GO:0005509">
    <property type="term" value="F:calcium ion binding"/>
    <property type="evidence" value="ECO:0007669"/>
    <property type="project" value="InterPro"/>
</dbReference>
<feature type="domain" description="Phospholipase A2-like central" evidence="9">
    <location>
        <begin position="37"/>
        <end position="159"/>
    </location>
</feature>
<feature type="binding site" evidence="5">
    <location>
        <position position="233"/>
    </location>
    <ligand>
        <name>Ca(2+)</name>
        <dbReference type="ChEBI" id="CHEBI:29108"/>
    </ligand>
</feature>
<dbReference type="PROSITE" id="PS00119">
    <property type="entry name" value="PA2_ASP"/>
    <property type="match status" value="1"/>
</dbReference>
<evidence type="ECO:0000256" key="2">
    <source>
        <dbReference type="ARBA" id="ARBA00022525"/>
    </source>
</evidence>
<dbReference type="RefSeq" id="XP_031552259.1">
    <property type="nucleotide sequence ID" value="XM_031696399.1"/>
</dbReference>
<evidence type="ECO:0000313" key="10">
    <source>
        <dbReference type="Proteomes" id="UP000515163"/>
    </source>
</evidence>
<feature type="disulfide bond" evidence="6">
    <location>
        <begin position="264"/>
        <end position="295"/>
    </location>
</feature>
<feature type="active site" evidence="4">
    <location>
        <position position="251"/>
    </location>
</feature>
<feature type="disulfide bond" evidence="6">
    <location>
        <begin position="247"/>
        <end position="309"/>
    </location>
</feature>
<reference evidence="11" key="1">
    <citation type="submission" date="2025-08" db="UniProtKB">
        <authorList>
            <consortium name="RefSeq"/>
        </authorList>
    </citation>
    <scope>IDENTIFICATION</scope>
    <source>
        <tissue evidence="11">Tentacle</tissue>
    </source>
</reference>
<dbReference type="GO" id="GO:0050482">
    <property type="term" value="P:arachidonate secretion"/>
    <property type="evidence" value="ECO:0007669"/>
    <property type="project" value="InterPro"/>
</dbReference>
<dbReference type="Pfam" id="PF00068">
    <property type="entry name" value="Phospholip_A2_1"/>
    <property type="match status" value="2"/>
</dbReference>
<feature type="disulfide bond" evidence="6">
    <location>
        <begin position="283"/>
        <end position="300"/>
    </location>
</feature>
<dbReference type="PANTHER" id="PTHR11716">
    <property type="entry name" value="PHOSPHOLIPASE A2 FAMILY MEMBER"/>
    <property type="match status" value="1"/>
</dbReference>
<dbReference type="PRINTS" id="PR00389">
    <property type="entry name" value="PHPHLIPASEA2"/>
</dbReference>
<dbReference type="SUPFAM" id="SSF48619">
    <property type="entry name" value="Phospholipase A2, PLA2"/>
    <property type="match status" value="2"/>
</dbReference>
<evidence type="ECO:0000256" key="4">
    <source>
        <dbReference type="PIRSR" id="PIRSR601211-1"/>
    </source>
</evidence>
<keyword evidence="8" id="KW-0378">Hydrolase</keyword>
<dbReference type="GO" id="GO:0006644">
    <property type="term" value="P:phospholipid metabolic process"/>
    <property type="evidence" value="ECO:0007669"/>
    <property type="project" value="InterPro"/>
</dbReference>
<dbReference type="GeneID" id="116289456"/>
<evidence type="ECO:0000313" key="11">
    <source>
        <dbReference type="RefSeq" id="XP_031552259.1"/>
    </source>
</evidence>
<dbReference type="InterPro" id="IPR033112">
    <property type="entry name" value="PLA2_Asp_AS"/>
</dbReference>
<protein>
    <recommendedName>
        <fullName evidence="8">Phospholipase A2</fullName>
        <ecNumber evidence="8">3.1.1.4</ecNumber>
    </recommendedName>
</protein>
<dbReference type="OrthoDB" id="5841574at2759"/>
<keyword evidence="5 8" id="KW-0106">Calcium</keyword>
<evidence type="ECO:0000256" key="7">
    <source>
        <dbReference type="RuleBase" id="RU003654"/>
    </source>
</evidence>
<evidence type="ECO:0000256" key="8">
    <source>
        <dbReference type="RuleBase" id="RU361236"/>
    </source>
</evidence>
<name>A0A6P8H776_ACTTE</name>
<dbReference type="InterPro" id="IPR036444">
    <property type="entry name" value="PLipase_A2_dom_sf"/>
</dbReference>
<feature type="binding site" evidence="5">
    <location>
        <position position="235"/>
    </location>
    <ligand>
        <name>Ca(2+)</name>
        <dbReference type="ChEBI" id="CHEBI:29108"/>
    </ligand>
</feature>
<comment type="subcellular location">
    <subcellularLocation>
        <location evidence="1 8">Secreted</location>
    </subcellularLocation>
</comment>
<feature type="binding site" evidence="5">
    <location>
        <position position="252"/>
    </location>
    <ligand>
        <name>Ca(2+)</name>
        <dbReference type="ChEBI" id="CHEBI:29108"/>
    </ligand>
</feature>
<feature type="disulfide bond" evidence="6">
    <location>
        <begin position="232"/>
        <end position="248"/>
    </location>
</feature>
<comment type="cofactor">
    <cofactor evidence="5">
        <name>Ca(2+)</name>
        <dbReference type="ChEBI" id="CHEBI:29108"/>
    </cofactor>
    <text evidence="5">Binds 1 Ca(2+) ion per subunit.</text>
</comment>
<keyword evidence="3 6" id="KW-1015">Disulfide bond</keyword>
<accession>A0A6P8H776</accession>
<keyword evidence="5" id="KW-0479">Metal-binding</keyword>
<dbReference type="AlphaFoldDB" id="A0A6P8H776"/>
<proteinExistence type="inferred from homology"/>
<feature type="disulfide bond" evidence="6">
    <location>
        <begin position="254"/>
        <end position="302"/>
    </location>
</feature>
<evidence type="ECO:0000256" key="3">
    <source>
        <dbReference type="ARBA" id="ARBA00023157"/>
    </source>
</evidence>
<dbReference type="InParanoid" id="A0A6P8H776"/>
<keyword evidence="10" id="KW-1185">Reference proteome</keyword>
<dbReference type="PANTHER" id="PTHR11716:SF51">
    <property type="entry name" value="PHOSPHOLIPASE A2"/>
    <property type="match status" value="1"/>
</dbReference>
<comment type="catalytic activity">
    <reaction evidence="8">
        <text>a 1,2-diacyl-sn-glycero-3-phosphocholine + H2O = a 1-acyl-sn-glycero-3-phosphocholine + a fatty acid + H(+)</text>
        <dbReference type="Rhea" id="RHEA:15801"/>
        <dbReference type="ChEBI" id="CHEBI:15377"/>
        <dbReference type="ChEBI" id="CHEBI:15378"/>
        <dbReference type="ChEBI" id="CHEBI:28868"/>
        <dbReference type="ChEBI" id="CHEBI:57643"/>
        <dbReference type="ChEBI" id="CHEBI:58168"/>
        <dbReference type="EC" id="3.1.1.4"/>
    </reaction>
</comment>
<dbReference type="EC" id="3.1.1.4" evidence="8"/>
<dbReference type="GO" id="GO:0016042">
    <property type="term" value="P:lipid catabolic process"/>
    <property type="evidence" value="ECO:0007669"/>
    <property type="project" value="InterPro"/>
</dbReference>
<dbReference type="GO" id="GO:0047498">
    <property type="term" value="F:calcium-dependent phospholipase A2 activity"/>
    <property type="evidence" value="ECO:0007669"/>
    <property type="project" value="TreeGrafter"/>
</dbReference>
<dbReference type="GO" id="GO:0005543">
    <property type="term" value="F:phospholipid binding"/>
    <property type="evidence" value="ECO:0007669"/>
    <property type="project" value="TreeGrafter"/>
</dbReference>
<evidence type="ECO:0000256" key="6">
    <source>
        <dbReference type="PIRSR" id="PIRSR601211-3"/>
    </source>
</evidence>
<feature type="signal peptide" evidence="8">
    <location>
        <begin position="1"/>
        <end position="18"/>
    </location>
</feature>
<dbReference type="Gene3D" id="1.20.90.10">
    <property type="entry name" value="Phospholipase A2 domain"/>
    <property type="match status" value="2"/>
</dbReference>
<dbReference type="KEGG" id="aten:116289456"/>
<evidence type="ECO:0000259" key="9">
    <source>
        <dbReference type="SMART" id="SM00085"/>
    </source>
</evidence>
<organism evidence="10 11">
    <name type="scientific">Actinia tenebrosa</name>
    <name type="common">Australian red waratah sea anemone</name>
    <dbReference type="NCBI Taxonomy" id="6105"/>
    <lineage>
        <taxon>Eukaryota</taxon>
        <taxon>Metazoa</taxon>
        <taxon>Cnidaria</taxon>
        <taxon>Anthozoa</taxon>
        <taxon>Hexacorallia</taxon>
        <taxon>Actiniaria</taxon>
        <taxon>Actiniidae</taxon>
        <taxon>Actinia</taxon>
    </lineage>
</organism>
<comment type="similarity">
    <text evidence="7">Belongs to the phospholipase A2 family.</text>
</comment>
<feature type="active site" evidence="4">
    <location>
        <position position="303"/>
    </location>
</feature>
<feature type="binding site" evidence="5">
    <location>
        <position position="231"/>
    </location>
    <ligand>
        <name>Ca(2+)</name>
        <dbReference type="ChEBI" id="CHEBI:29108"/>
    </ligand>
</feature>
<feature type="domain" description="Phospholipase A2-like central" evidence="9">
    <location>
        <begin position="206"/>
        <end position="328"/>
    </location>
</feature>
<dbReference type="CDD" id="cd00125">
    <property type="entry name" value="PLA2c"/>
    <property type="match status" value="2"/>
</dbReference>
<sequence length="328" mass="36761">MLYRFALCFLFLTAVSHAKPKLKESEDEGKLVSPERGLADFGLMILCGTGRNPFDYNGYGCYCGFDGHGNPVDDVDRCCQAHDRCYDRVKASGVCPFGVAAYTFPYKTTECTGCKPPSYYWFFGKCRYALCQCDSQAVKCFRRSKYNSHYAGYDKDTCVIFTRSQAQSLIKMALRIVLYFLIVACVVALPTKQEGSEVQLSRAKRSIANFGAMIHCGTGRNPLLYNGYGCFCGFGGKGTPVDDVDRCCQAHDRCYDQLKLSKLCVIDAAVYTLSYKTSGCLTCKPLSSYHILAKCRKALCECDAEAVKCFKRSKFNYKYMSYDKSKKC</sequence>
<keyword evidence="8" id="KW-0732">Signal</keyword>
<dbReference type="InterPro" id="IPR033113">
    <property type="entry name" value="PLA2_histidine"/>
</dbReference>
<dbReference type="InterPro" id="IPR001211">
    <property type="entry name" value="PLA2"/>
</dbReference>
<evidence type="ECO:0000256" key="5">
    <source>
        <dbReference type="PIRSR" id="PIRSR601211-2"/>
    </source>
</evidence>
<keyword evidence="8" id="KW-0443">Lipid metabolism</keyword>
<dbReference type="SMART" id="SM00085">
    <property type="entry name" value="PA2c"/>
    <property type="match status" value="2"/>
</dbReference>
<dbReference type="Proteomes" id="UP000515163">
    <property type="component" value="Unplaced"/>
</dbReference>
<dbReference type="InterPro" id="IPR016090">
    <property type="entry name" value="PLA2-like_dom"/>
</dbReference>
<gene>
    <name evidence="11" type="primary">LOC116289456</name>
</gene>